<keyword evidence="2" id="KW-0489">Methyltransferase</keyword>
<proteinExistence type="predicted"/>
<keyword evidence="2" id="KW-0808">Transferase</keyword>
<organism evidence="2 3">
    <name type="scientific">Pontibacillus marinus BH030004 = DSM 16465</name>
    <dbReference type="NCBI Taxonomy" id="1385511"/>
    <lineage>
        <taxon>Bacteria</taxon>
        <taxon>Bacillati</taxon>
        <taxon>Bacillota</taxon>
        <taxon>Bacilli</taxon>
        <taxon>Bacillales</taxon>
        <taxon>Bacillaceae</taxon>
        <taxon>Pontibacillus</taxon>
    </lineage>
</organism>
<dbReference type="eggNOG" id="COG3865">
    <property type="taxonomic scope" value="Bacteria"/>
</dbReference>
<dbReference type="InterPro" id="IPR009725">
    <property type="entry name" value="3_dmu_93_MTrfase"/>
</dbReference>
<dbReference type="PANTHER" id="PTHR33990:SF2">
    <property type="entry name" value="PHNB-LIKE DOMAIN-CONTAINING PROTEIN"/>
    <property type="match status" value="1"/>
</dbReference>
<comment type="caution">
    <text evidence="2">The sequence shown here is derived from an EMBL/GenBank/DDBJ whole genome shotgun (WGS) entry which is preliminary data.</text>
</comment>
<dbReference type="RefSeq" id="WP_027447950.1">
    <property type="nucleotide sequence ID" value="NZ_AVPF01000015.1"/>
</dbReference>
<dbReference type="InterPro" id="IPR029068">
    <property type="entry name" value="Glyas_Bleomycin-R_OHBP_Dase"/>
</dbReference>
<name>A0A0A5GBL5_9BACI</name>
<keyword evidence="2" id="KW-0830">Ubiquinone</keyword>
<dbReference type="AlphaFoldDB" id="A0A0A5GBL5"/>
<dbReference type="Gene3D" id="3.10.180.10">
    <property type="entry name" value="2,3-Dihydroxybiphenyl 1,2-Dioxygenase, domain 1"/>
    <property type="match status" value="1"/>
</dbReference>
<dbReference type="EMBL" id="AVPF01000015">
    <property type="protein sequence ID" value="KGX89434.1"/>
    <property type="molecule type" value="Genomic_DNA"/>
</dbReference>
<dbReference type="InterPro" id="IPR028973">
    <property type="entry name" value="PhnB-like"/>
</dbReference>
<reference evidence="2 3" key="1">
    <citation type="submission" date="2013-08" db="EMBL/GenBank/DDBJ databases">
        <authorList>
            <person name="Huang J."/>
            <person name="Wang G."/>
        </authorList>
    </citation>
    <scope>NUCLEOTIDE SEQUENCE [LARGE SCALE GENOMIC DNA]</scope>
    <source>
        <strain evidence="2 3">BH030004</strain>
    </source>
</reference>
<dbReference type="PIRSF" id="PIRSF021700">
    <property type="entry name" value="3_dmu_93_MTrfase"/>
    <property type="match status" value="1"/>
</dbReference>
<sequence>MGNIQKITPNFWFDNQAEEAAQFYTSIFDDSEIVKVSRYLNEGQEIHGQSEGAVMTVDFKLNGQKFVALNGGPQFKFNEAISFIVHCATQEEVDYYWDKLSEGGDESAQQCGWLKDKFGVSWQIIPDILPELLSSSDRDKSEKVMKEMLQMKKIDINLLKEVDQA</sequence>
<evidence type="ECO:0000259" key="1">
    <source>
        <dbReference type="Pfam" id="PF06983"/>
    </source>
</evidence>
<accession>A0A0A5GBL5</accession>
<evidence type="ECO:0000313" key="2">
    <source>
        <dbReference type="EMBL" id="KGX89434.1"/>
    </source>
</evidence>
<keyword evidence="3" id="KW-1185">Reference proteome</keyword>
<protein>
    <submittedName>
        <fullName evidence="2">3-demethylubiquinone-9 3-methyltransferase</fullName>
    </submittedName>
</protein>
<dbReference type="CDD" id="cd06588">
    <property type="entry name" value="PhnB_like"/>
    <property type="match status" value="1"/>
</dbReference>
<gene>
    <name evidence="2" type="ORF">N783_06080</name>
</gene>
<dbReference type="Pfam" id="PF06983">
    <property type="entry name" value="3-dmu-9_3-mt"/>
    <property type="match status" value="1"/>
</dbReference>
<evidence type="ECO:0000313" key="3">
    <source>
        <dbReference type="Proteomes" id="UP000030403"/>
    </source>
</evidence>
<feature type="domain" description="PhnB-like" evidence="1">
    <location>
        <begin position="5"/>
        <end position="125"/>
    </location>
</feature>
<dbReference type="GO" id="GO:0032259">
    <property type="term" value="P:methylation"/>
    <property type="evidence" value="ECO:0007669"/>
    <property type="project" value="UniProtKB-KW"/>
</dbReference>
<dbReference type="SUPFAM" id="SSF54593">
    <property type="entry name" value="Glyoxalase/Bleomycin resistance protein/Dihydroxybiphenyl dioxygenase"/>
    <property type="match status" value="1"/>
</dbReference>
<dbReference type="GO" id="GO:0008168">
    <property type="term" value="F:methyltransferase activity"/>
    <property type="evidence" value="ECO:0007669"/>
    <property type="project" value="UniProtKB-KW"/>
</dbReference>
<dbReference type="OrthoDB" id="9806473at2"/>
<dbReference type="STRING" id="1385511.GCA_000425225_00476"/>
<dbReference type="PANTHER" id="PTHR33990">
    <property type="entry name" value="PROTEIN YJDN-RELATED"/>
    <property type="match status" value="1"/>
</dbReference>
<dbReference type="Proteomes" id="UP000030403">
    <property type="component" value="Unassembled WGS sequence"/>
</dbReference>